<dbReference type="InterPro" id="IPR023286">
    <property type="entry name" value="ABATE_dom_sf"/>
</dbReference>
<accession>A0ABS4K2W3</accession>
<feature type="domain" description="Zinc finger CGNR" evidence="1">
    <location>
        <begin position="135"/>
        <end position="176"/>
    </location>
</feature>
<sequence length="181" mass="21732">MLDLICFDFINSKWYKEQDGIEPFTKQEWVNKFLITWNLATLPIAEQEDLNELINLRDLLVSIVEHIQERGSISREHIVELNNFMSKTPVYRKIQVYEKQLVLDYECSFYNWKHVINRILGSFAELICNHSIDNIKVCENSSCRFVFYDSSKNHSKRWCCDTCRNLIKVRNFRAKHKEKFK</sequence>
<proteinExistence type="predicted"/>
<dbReference type="Gene3D" id="1.10.3300.10">
    <property type="entry name" value="Jann2411-like domain"/>
    <property type="match status" value="1"/>
</dbReference>
<dbReference type="InterPro" id="IPR021005">
    <property type="entry name" value="Znf_CGNR"/>
</dbReference>
<comment type="caution">
    <text evidence="2">The sequence shown here is derived from an EMBL/GenBank/DDBJ whole genome shotgun (WGS) entry which is preliminary data.</text>
</comment>
<dbReference type="EMBL" id="JAGGLL010000013">
    <property type="protein sequence ID" value="MBP2022124.1"/>
    <property type="molecule type" value="Genomic_DNA"/>
</dbReference>
<organism evidence="2 3">
    <name type="scientific">Clostridium punense</name>
    <dbReference type="NCBI Taxonomy" id="1054297"/>
    <lineage>
        <taxon>Bacteria</taxon>
        <taxon>Bacillati</taxon>
        <taxon>Bacillota</taxon>
        <taxon>Clostridia</taxon>
        <taxon>Eubacteriales</taxon>
        <taxon>Clostridiaceae</taxon>
        <taxon>Clostridium</taxon>
    </lineage>
</organism>
<keyword evidence="3" id="KW-1185">Reference proteome</keyword>
<dbReference type="RefSeq" id="WP_161624448.1">
    <property type="nucleotide sequence ID" value="NZ_JAGGLL010000013.1"/>
</dbReference>
<gene>
    <name evidence="2" type="ORF">J2Z44_001925</name>
</gene>
<evidence type="ECO:0000259" key="1">
    <source>
        <dbReference type="Pfam" id="PF11706"/>
    </source>
</evidence>
<name>A0ABS4K2W3_9CLOT</name>
<dbReference type="PANTHER" id="PTHR35525">
    <property type="entry name" value="BLL6575 PROTEIN"/>
    <property type="match status" value="1"/>
</dbReference>
<dbReference type="InterPro" id="IPR010852">
    <property type="entry name" value="ABATE"/>
</dbReference>
<reference evidence="2 3" key="1">
    <citation type="submission" date="2021-03" db="EMBL/GenBank/DDBJ databases">
        <title>Genomic Encyclopedia of Type Strains, Phase IV (KMG-IV): sequencing the most valuable type-strain genomes for metagenomic binning, comparative biology and taxonomic classification.</title>
        <authorList>
            <person name="Goeker M."/>
        </authorList>
    </citation>
    <scope>NUCLEOTIDE SEQUENCE [LARGE SCALE GENOMIC DNA]</scope>
    <source>
        <strain evidence="2 3">DSM 28650</strain>
    </source>
</reference>
<dbReference type="PANTHER" id="PTHR35525:SF3">
    <property type="entry name" value="BLL6575 PROTEIN"/>
    <property type="match status" value="1"/>
</dbReference>
<dbReference type="SUPFAM" id="SSF160904">
    <property type="entry name" value="Jann2411-like"/>
    <property type="match status" value="1"/>
</dbReference>
<evidence type="ECO:0000313" key="2">
    <source>
        <dbReference type="EMBL" id="MBP2022124.1"/>
    </source>
</evidence>
<dbReference type="Pfam" id="PF11706">
    <property type="entry name" value="zf-CGNR"/>
    <property type="match status" value="1"/>
</dbReference>
<evidence type="ECO:0000313" key="3">
    <source>
        <dbReference type="Proteomes" id="UP001519308"/>
    </source>
</evidence>
<protein>
    <submittedName>
        <fullName evidence="2">RNA-binding Zn ribbon-like protein</fullName>
    </submittedName>
</protein>
<dbReference type="Proteomes" id="UP001519308">
    <property type="component" value="Unassembled WGS sequence"/>
</dbReference>